<evidence type="ECO:0000313" key="2">
    <source>
        <dbReference type="Proteomes" id="UP001356095"/>
    </source>
</evidence>
<dbReference type="Proteomes" id="UP001356095">
    <property type="component" value="Unassembled WGS sequence"/>
</dbReference>
<protein>
    <submittedName>
        <fullName evidence="1">Uncharacterized protein</fullName>
    </submittedName>
</protein>
<dbReference type="EMBL" id="JAUZMY010000037">
    <property type="protein sequence ID" value="MEE2040926.1"/>
    <property type="molecule type" value="Genomic_DNA"/>
</dbReference>
<evidence type="ECO:0000313" key="1">
    <source>
        <dbReference type="EMBL" id="MEE2040926.1"/>
    </source>
</evidence>
<comment type="caution">
    <text evidence="1">The sequence shown here is derived from an EMBL/GenBank/DDBJ whole genome shotgun (WGS) entry which is preliminary data.</text>
</comment>
<organism evidence="1 2">
    <name type="scientific">Nocardiopsis codii</name>
    <dbReference type="NCBI Taxonomy" id="3065942"/>
    <lineage>
        <taxon>Bacteria</taxon>
        <taxon>Bacillati</taxon>
        <taxon>Actinomycetota</taxon>
        <taxon>Actinomycetes</taxon>
        <taxon>Streptosporangiales</taxon>
        <taxon>Nocardiopsidaceae</taxon>
        <taxon>Nocardiopsis</taxon>
    </lineage>
</organism>
<keyword evidence="2" id="KW-1185">Reference proteome</keyword>
<accession>A0ABU7KFA5</accession>
<reference evidence="1 2" key="1">
    <citation type="submission" date="2023-08" db="EMBL/GenBank/DDBJ databases">
        <authorList>
            <person name="Girao M."/>
            <person name="Carvalho M.F."/>
        </authorList>
    </citation>
    <scope>NUCLEOTIDE SEQUENCE [LARGE SCALE GENOMIC DNA]</scope>
    <source>
        <strain evidence="1 2">CT-R113</strain>
    </source>
</reference>
<sequence length="404" mass="45330">MAPIELEVYTDDPASVAALRAYWDFDEDTQTWAQTVTEVRKQHALSQPQMTRILRTCGTVRMLKSLCPTCGECATASNRSEYAHRMTMANALCEACQAASRAAQAQAAKERSAVRRAKLAETFPVFTLERAPVQKLSLFQAVALQALFSDPALEDAGLTTPTTGWPKERPWAPANLYVDYERRVLHAKPPTLFAHPDSHVDAFDWEEKDEPSGSFYLGKVSYYLLGSHHHLPDRVPGLLNDLNHVFREGPWPTAWLEQWKALWDELVLSYASAYLDMKLREHHLEMKQGDGTRTALADALATFSLGQVFNLIYRATKDAAAYYQRGGVNKRQAANSTVGRISSGADRARANGWEIKSFNLPWNLPLSAMGEIFFHKVMWQADMMHLPVGEVRPPEHASEDEPQG</sequence>
<dbReference type="RefSeq" id="WP_330094690.1">
    <property type="nucleotide sequence ID" value="NZ_JAUZMY010000037.1"/>
</dbReference>
<gene>
    <name evidence="1" type="ORF">Q8791_27265</name>
</gene>
<proteinExistence type="predicted"/>
<name>A0ABU7KFA5_9ACTN</name>